<proteinExistence type="predicted"/>
<evidence type="ECO:0000256" key="1">
    <source>
        <dbReference type="SAM" id="MobiDB-lite"/>
    </source>
</evidence>
<evidence type="ECO:0000313" key="3">
    <source>
        <dbReference type="Proteomes" id="UP001604336"/>
    </source>
</evidence>
<feature type="compositionally biased region" description="Polar residues" evidence="1">
    <location>
        <begin position="1"/>
        <end position="10"/>
    </location>
</feature>
<keyword evidence="3" id="KW-1185">Reference proteome</keyword>
<reference evidence="3" key="1">
    <citation type="submission" date="2024-07" db="EMBL/GenBank/DDBJ databases">
        <title>Two chromosome-level genome assemblies of Korean endemic species Abeliophyllum distichum and Forsythia ovata (Oleaceae).</title>
        <authorList>
            <person name="Jang H."/>
        </authorList>
    </citation>
    <scope>NUCLEOTIDE SEQUENCE [LARGE SCALE GENOMIC DNA]</scope>
</reference>
<name>A0ABD1NST5_9LAMI</name>
<accession>A0ABD1NST5</accession>
<sequence length="125" mass="14016">MGNCMANETPNAEEIKQETPKKAKTTSRVVDITNPSKPNVCRNAEENCSKMKGKAVRLRVVLTLTELNQILNGEFQQYSSSSSSSSHQLLNALQLTSRRIDKDGFVDDDVNGNWRPDLETIPEEY</sequence>
<dbReference type="AlphaFoldDB" id="A0ABD1NST5"/>
<dbReference type="Proteomes" id="UP001604336">
    <property type="component" value="Unassembled WGS sequence"/>
</dbReference>
<protein>
    <submittedName>
        <fullName evidence="2">Uncharacterized protein</fullName>
    </submittedName>
</protein>
<comment type="caution">
    <text evidence="2">The sequence shown here is derived from an EMBL/GenBank/DDBJ whole genome shotgun (WGS) entry which is preliminary data.</text>
</comment>
<feature type="region of interest" description="Disordered" evidence="1">
    <location>
        <begin position="1"/>
        <end position="38"/>
    </location>
</feature>
<evidence type="ECO:0000313" key="2">
    <source>
        <dbReference type="EMBL" id="KAL2454683.1"/>
    </source>
</evidence>
<gene>
    <name evidence="2" type="ORF">Adt_47823</name>
</gene>
<dbReference type="EMBL" id="JBFOLK010000301">
    <property type="protein sequence ID" value="KAL2454683.1"/>
    <property type="molecule type" value="Genomic_DNA"/>
</dbReference>
<organism evidence="2 3">
    <name type="scientific">Abeliophyllum distichum</name>
    <dbReference type="NCBI Taxonomy" id="126358"/>
    <lineage>
        <taxon>Eukaryota</taxon>
        <taxon>Viridiplantae</taxon>
        <taxon>Streptophyta</taxon>
        <taxon>Embryophyta</taxon>
        <taxon>Tracheophyta</taxon>
        <taxon>Spermatophyta</taxon>
        <taxon>Magnoliopsida</taxon>
        <taxon>eudicotyledons</taxon>
        <taxon>Gunneridae</taxon>
        <taxon>Pentapetalae</taxon>
        <taxon>asterids</taxon>
        <taxon>lamiids</taxon>
        <taxon>Lamiales</taxon>
        <taxon>Oleaceae</taxon>
        <taxon>Forsythieae</taxon>
        <taxon>Abeliophyllum</taxon>
    </lineage>
</organism>